<dbReference type="InterPro" id="IPR050606">
    <property type="entry name" value="Calponin-like"/>
</dbReference>
<gene>
    <name evidence="12" type="ORF">LOTGIDRAFT_228200</name>
</gene>
<feature type="compositionally biased region" description="Basic and acidic residues" evidence="9">
    <location>
        <begin position="207"/>
        <end position="224"/>
    </location>
</feature>
<evidence type="ECO:0008006" key="14">
    <source>
        <dbReference type="Google" id="ProtNLM"/>
    </source>
</evidence>
<dbReference type="EMBL" id="KB201304">
    <property type="protein sequence ID" value="ESO97531.1"/>
    <property type="molecule type" value="Genomic_DNA"/>
</dbReference>
<evidence type="ECO:0000256" key="6">
    <source>
        <dbReference type="ARBA" id="ARBA00023157"/>
    </source>
</evidence>
<dbReference type="Pfam" id="PF17771">
    <property type="entry name" value="ADAMTS_CR_2"/>
    <property type="match status" value="1"/>
</dbReference>
<name>V4AUQ4_LOTGI</name>
<dbReference type="GO" id="GO:0007015">
    <property type="term" value="P:actin filament organization"/>
    <property type="evidence" value="ECO:0007669"/>
    <property type="project" value="TreeGrafter"/>
</dbReference>
<evidence type="ECO:0000313" key="13">
    <source>
        <dbReference type="Proteomes" id="UP000030746"/>
    </source>
</evidence>
<dbReference type="KEGG" id="lgi:LOTGIDRAFT_228200"/>
<dbReference type="OMA" id="DESHYGV"/>
<dbReference type="SUPFAM" id="SSF47576">
    <property type="entry name" value="Calponin-homology domain, CH-domain"/>
    <property type="match status" value="1"/>
</dbReference>
<evidence type="ECO:0000256" key="4">
    <source>
        <dbReference type="ARBA" id="ARBA00022833"/>
    </source>
</evidence>
<evidence type="ECO:0000256" key="9">
    <source>
        <dbReference type="SAM" id="MobiDB-lite"/>
    </source>
</evidence>
<dbReference type="PROSITE" id="PS50215">
    <property type="entry name" value="ADAM_MEPRO"/>
    <property type="match status" value="1"/>
</dbReference>
<keyword evidence="1" id="KW-0645">Protease</keyword>
<evidence type="ECO:0000259" key="11">
    <source>
        <dbReference type="PROSITE" id="PS50215"/>
    </source>
</evidence>
<dbReference type="SUPFAM" id="SSF55486">
    <property type="entry name" value="Metalloproteases ('zincins'), catalytic domain"/>
    <property type="match status" value="1"/>
</dbReference>
<dbReference type="GeneID" id="20247572"/>
<accession>V4AUQ4</accession>
<dbReference type="Proteomes" id="UP000030746">
    <property type="component" value="Unassembled WGS sequence"/>
</dbReference>
<feature type="domain" description="Calponin-homology (CH)" evidence="10">
    <location>
        <begin position="619"/>
        <end position="735"/>
    </location>
</feature>
<dbReference type="HOGENOM" id="CLU_368928_0_0_1"/>
<dbReference type="PANTHER" id="PTHR47385">
    <property type="entry name" value="CALPONIN"/>
    <property type="match status" value="1"/>
</dbReference>
<dbReference type="Gene3D" id="3.40.390.10">
    <property type="entry name" value="Collagenase (Catalytic Domain)"/>
    <property type="match status" value="1"/>
</dbReference>
<dbReference type="Gene3D" id="1.10.418.10">
    <property type="entry name" value="Calponin-like domain"/>
    <property type="match status" value="1"/>
</dbReference>
<dbReference type="GO" id="GO:0051015">
    <property type="term" value="F:actin filament binding"/>
    <property type="evidence" value="ECO:0007669"/>
    <property type="project" value="TreeGrafter"/>
</dbReference>
<dbReference type="Pfam" id="PF00307">
    <property type="entry name" value="CH"/>
    <property type="match status" value="1"/>
</dbReference>
<feature type="domain" description="Peptidase M12B" evidence="11">
    <location>
        <begin position="239"/>
        <end position="453"/>
    </location>
</feature>
<dbReference type="InterPro" id="IPR001715">
    <property type="entry name" value="CH_dom"/>
</dbReference>
<keyword evidence="4 8" id="KW-0862">Zinc</keyword>
<reference evidence="12 13" key="1">
    <citation type="journal article" date="2013" name="Nature">
        <title>Insights into bilaterian evolution from three spiralian genomes.</title>
        <authorList>
            <person name="Simakov O."/>
            <person name="Marletaz F."/>
            <person name="Cho S.J."/>
            <person name="Edsinger-Gonzales E."/>
            <person name="Havlak P."/>
            <person name="Hellsten U."/>
            <person name="Kuo D.H."/>
            <person name="Larsson T."/>
            <person name="Lv J."/>
            <person name="Arendt D."/>
            <person name="Savage R."/>
            <person name="Osoegawa K."/>
            <person name="de Jong P."/>
            <person name="Grimwood J."/>
            <person name="Chapman J.A."/>
            <person name="Shapiro H."/>
            <person name="Aerts A."/>
            <person name="Otillar R.P."/>
            <person name="Terry A.Y."/>
            <person name="Boore J.L."/>
            <person name="Grigoriev I.V."/>
            <person name="Lindberg D.R."/>
            <person name="Seaver E.C."/>
            <person name="Weisblat D.A."/>
            <person name="Putnam N.H."/>
            <person name="Rokhsar D.S."/>
        </authorList>
    </citation>
    <scope>NUCLEOTIDE SEQUENCE [LARGE SCALE GENOMIC DNA]</scope>
</reference>
<dbReference type="OrthoDB" id="21595at2759"/>
<dbReference type="AlphaFoldDB" id="V4AUQ4"/>
<keyword evidence="7" id="KW-0325">Glycoprotein</keyword>
<feature type="region of interest" description="Disordered" evidence="9">
    <location>
        <begin position="207"/>
        <end position="234"/>
    </location>
</feature>
<evidence type="ECO:0000256" key="3">
    <source>
        <dbReference type="ARBA" id="ARBA00022801"/>
    </source>
</evidence>
<dbReference type="Pfam" id="PF13688">
    <property type="entry name" value="Reprolysin_5"/>
    <property type="match status" value="1"/>
</dbReference>
<evidence type="ECO:0000256" key="1">
    <source>
        <dbReference type="ARBA" id="ARBA00022670"/>
    </source>
</evidence>
<dbReference type="InterPro" id="IPR024079">
    <property type="entry name" value="MetalloPept_cat_dom_sf"/>
</dbReference>
<dbReference type="GO" id="GO:0015629">
    <property type="term" value="C:actin cytoskeleton"/>
    <property type="evidence" value="ECO:0007669"/>
    <property type="project" value="TreeGrafter"/>
</dbReference>
<dbReference type="GO" id="GO:0046872">
    <property type="term" value="F:metal ion binding"/>
    <property type="evidence" value="ECO:0007669"/>
    <property type="project" value="UniProtKB-KW"/>
</dbReference>
<feature type="active site" evidence="8">
    <location>
        <position position="395"/>
    </location>
</feature>
<keyword evidence="5" id="KW-0482">Metalloprotease</keyword>
<dbReference type="GO" id="GO:0006508">
    <property type="term" value="P:proteolysis"/>
    <property type="evidence" value="ECO:0007669"/>
    <property type="project" value="UniProtKB-KW"/>
</dbReference>
<proteinExistence type="predicted"/>
<dbReference type="RefSeq" id="XP_009051396.1">
    <property type="nucleotide sequence ID" value="XM_009053148.1"/>
</dbReference>
<feature type="compositionally biased region" description="Basic residues" evidence="9">
    <location>
        <begin position="225"/>
        <end position="234"/>
    </location>
</feature>
<feature type="binding site" evidence="8">
    <location>
        <position position="394"/>
    </location>
    <ligand>
        <name>Zn(2+)</name>
        <dbReference type="ChEBI" id="CHEBI:29105"/>
        <note>catalytic</note>
    </ligand>
</feature>
<dbReference type="PROSITE" id="PS50021">
    <property type="entry name" value="CH"/>
    <property type="match status" value="1"/>
</dbReference>
<protein>
    <recommendedName>
        <fullName evidence="14">Peptidase M12B domain-containing protein</fullName>
    </recommendedName>
</protein>
<comment type="caution">
    <text evidence="8">Lacks conserved residue(s) required for the propagation of feature annotation.</text>
</comment>
<dbReference type="InterPro" id="IPR041645">
    <property type="entry name" value="ADAMTS_CR_2"/>
</dbReference>
<keyword evidence="6" id="KW-1015">Disulfide bond</keyword>
<evidence type="ECO:0000313" key="12">
    <source>
        <dbReference type="EMBL" id="ESO97531.1"/>
    </source>
</evidence>
<evidence type="ECO:0000256" key="8">
    <source>
        <dbReference type="PROSITE-ProRule" id="PRU00276"/>
    </source>
</evidence>
<dbReference type="Gene3D" id="3.40.1620.60">
    <property type="match status" value="1"/>
</dbReference>
<dbReference type="PANTHER" id="PTHR47385:SF24">
    <property type="entry name" value="MUSCLE-SPECIFIC PROTEIN 20"/>
    <property type="match status" value="1"/>
</dbReference>
<keyword evidence="13" id="KW-1185">Reference proteome</keyword>
<feature type="binding site" evidence="8">
    <location>
        <position position="398"/>
    </location>
    <ligand>
        <name>Zn(2+)</name>
        <dbReference type="ChEBI" id="CHEBI:29105"/>
        <note>catalytic</note>
    </ligand>
</feature>
<dbReference type="InterPro" id="IPR036872">
    <property type="entry name" value="CH_dom_sf"/>
</dbReference>
<dbReference type="GO" id="GO:0004222">
    <property type="term" value="F:metalloendopeptidase activity"/>
    <property type="evidence" value="ECO:0007669"/>
    <property type="project" value="InterPro"/>
</dbReference>
<dbReference type="InterPro" id="IPR001590">
    <property type="entry name" value="Peptidase_M12B"/>
</dbReference>
<dbReference type="CTD" id="20247572"/>
<evidence type="ECO:0000256" key="7">
    <source>
        <dbReference type="ARBA" id="ARBA00023180"/>
    </source>
</evidence>
<sequence>MAKVTLTISDQIIMTLSCDQYLFLKPVCDGLRFLHIGEDELIKGDKVYIVHNVNQNQLLRHKRDLPGMPHELSFNFVYDDKHIHFNLTRGKQHLTTPVYVMNDGIPTPTKSLSTELVFNQNSGVYRSDNNDGVFMIQKADNDLNNYILGGTFVIGNKEFTLKPGKHEDEHKGVHYIQDHSLMKRSAATVARDRVAINYGHDWKDLEISNTENQRKTQEPIENSHGHAHHHRRKRQVASHTVEIFFLVDYFDYQKFYIYNNNDSTAAQNDVILYYAFIEECMNVKYGTIPEVDASLSVQIKSSGMFIATQFDYQKWINGNVNGGQIDKDKAIVALRDYVGENADYLPVSDHMMAFTGGDLDNAAGYAYIGSVCSTSAVSLVENSFDGFSCGVAAHELGHSLNCVHDGLTGTGCSDDTNNIMATILNFPTGVSDAPNPWKFSTCSVAAIKKQLQDVTCTNPENTSGPRALSTNSLHSGQVYDADEQCKRISNDSTVRFCRNFYFSNPSFGDMCWAMFCGKAGASCTYNIAYEGTSCGDRKWCEKGLCVENSKAPSRFDIFDINEHLNSKFTEKYVNELKNWILSVPRAFQLSVNMSRASKSGLAADIERKLENQYDAADKVGTPAAVMTWIQAVVGDEHPGCSGTDWKSISGHLRDGVMLCKFINKLLKSEGKAPVSFQKKCASPFVFMTNVENFNKGAETYGLKKEDCFQTTDLTEPRKGPFLNVVNSLHSLGSYANSKGYEVTYLGVEQPTLDRE</sequence>
<organism evidence="12 13">
    <name type="scientific">Lottia gigantea</name>
    <name type="common">Giant owl limpet</name>
    <dbReference type="NCBI Taxonomy" id="225164"/>
    <lineage>
        <taxon>Eukaryota</taxon>
        <taxon>Metazoa</taxon>
        <taxon>Spiralia</taxon>
        <taxon>Lophotrochozoa</taxon>
        <taxon>Mollusca</taxon>
        <taxon>Gastropoda</taxon>
        <taxon>Patellogastropoda</taxon>
        <taxon>Lottioidea</taxon>
        <taxon>Lottiidae</taxon>
        <taxon>Lottia</taxon>
    </lineage>
</organism>
<feature type="binding site" evidence="8">
    <location>
        <position position="404"/>
    </location>
    <ligand>
        <name>Zn(2+)</name>
        <dbReference type="ChEBI" id="CHEBI:29105"/>
        <note>catalytic</note>
    </ligand>
</feature>
<evidence type="ECO:0000259" key="10">
    <source>
        <dbReference type="PROSITE" id="PS50021"/>
    </source>
</evidence>
<keyword evidence="2 8" id="KW-0479">Metal-binding</keyword>
<evidence type="ECO:0000256" key="2">
    <source>
        <dbReference type="ARBA" id="ARBA00022723"/>
    </source>
</evidence>
<evidence type="ECO:0000256" key="5">
    <source>
        <dbReference type="ARBA" id="ARBA00023049"/>
    </source>
</evidence>
<keyword evidence="3" id="KW-0378">Hydrolase</keyword>
<dbReference type="SMART" id="SM00033">
    <property type="entry name" value="CH"/>
    <property type="match status" value="1"/>
</dbReference>